<accession>A0A2P2PSD8</accession>
<sequence length="79" mass="9591">MLPGPTDRQRKFETLSWSYKLKITQNILSFQLHFLGFLFSIGRITFFLSLILHCTPQHIRHKRNKERTNKDNTFNQRER</sequence>
<keyword evidence="1" id="KW-0472">Membrane</keyword>
<protein>
    <submittedName>
        <fullName evidence="2">Uncharacterized protein</fullName>
    </submittedName>
</protein>
<keyword evidence="1" id="KW-1133">Transmembrane helix</keyword>
<evidence type="ECO:0000313" key="2">
    <source>
        <dbReference type="EMBL" id="MBX57622.1"/>
    </source>
</evidence>
<dbReference type="EMBL" id="GGEC01077138">
    <property type="protein sequence ID" value="MBX57622.1"/>
    <property type="molecule type" value="Transcribed_RNA"/>
</dbReference>
<keyword evidence="1" id="KW-0812">Transmembrane</keyword>
<dbReference type="AlphaFoldDB" id="A0A2P2PSD8"/>
<reference evidence="2" key="1">
    <citation type="submission" date="2018-02" db="EMBL/GenBank/DDBJ databases">
        <title>Rhizophora mucronata_Transcriptome.</title>
        <authorList>
            <person name="Meera S.P."/>
            <person name="Sreeshan A."/>
            <person name="Augustine A."/>
        </authorList>
    </citation>
    <scope>NUCLEOTIDE SEQUENCE</scope>
    <source>
        <tissue evidence="2">Leaf</tissue>
    </source>
</reference>
<name>A0A2P2PSD8_RHIMU</name>
<feature type="transmembrane region" description="Helical" evidence="1">
    <location>
        <begin position="34"/>
        <end position="55"/>
    </location>
</feature>
<evidence type="ECO:0000256" key="1">
    <source>
        <dbReference type="SAM" id="Phobius"/>
    </source>
</evidence>
<proteinExistence type="predicted"/>
<organism evidence="2">
    <name type="scientific">Rhizophora mucronata</name>
    <name type="common">Asiatic mangrove</name>
    <dbReference type="NCBI Taxonomy" id="61149"/>
    <lineage>
        <taxon>Eukaryota</taxon>
        <taxon>Viridiplantae</taxon>
        <taxon>Streptophyta</taxon>
        <taxon>Embryophyta</taxon>
        <taxon>Tracheophyta</taxon>
        <taxon>Spermatophyta</taxon>
        <taxon>Magnoliopsida</taxon>
        <taxon>eudicotyledons</taxon>
        <taxon>Gunneridae</taxon>
        <taxon>Pentapetalae</taxon>
        <taxon>rosids</taxon>
        <taxon>fabids</taxon>
        <taxon>Malpighiales</taxon>
        <taxon>Rhizophoraceae</taxon>
        <taxon>Rhizophora</taxon>
    </lineage>
</organism>